<dbReference type="GO" id="GO:0006096">
    <property type="term" value="P:glycolytic process"/>
    <property type="evidence" value="ECO:0007669"/>
    <property type="project" value="UniProtKB-UniPathway"/>
</dbReference>
<dbReference type="SUPFAM" id="SSF53254">
    <property type="entry name" value="Phosphoglycerate mutase-like"/>
    <property type="match status" value="1"/>
</dbReference>
<feature type="binding site" evidence="5">
    <location>
        <begin position="141"/>
        <end position="142"/>
    </location>
    <ligand>
        <name>substrate</name>
    </ligand>
</feature>
<feature type="active site" description="Tele-phosphohistidine intermediate" evidence="4">
    <location>
        <position position="37"/>
    </location>
</feature>
<feature type="region of interest" description="Disordered" evidence="8">
    <location>
        <begin position="1"/>
        <end position="21"/>
    </location>
</feature>
<feature type="binding site" evidence="5">
    <location>
        <begin position="36"/>
        <end position="43"/>
    </location>
    <ligand>
        <name>substrate</name>
    </ligand>
</feature>
<name>A0A7M4DDA1_9MICO</name>
<evidence type="ECO:0000256" key="4">
    <source>
        <dbReference type="PIRSR" id="PIRSR613078-1"/>
    </source>
</evidence>
<dbReference type="RefSeq" id="WP_156738684.1">
    <property type="nucleotide sequence ID" value="NZ_CACRYJ010000004.1"/>
</dbReference>
<feature type="binding site" evidence="5">
    <location>
        <begin position="210"/>
        <end position="211"/>
    </location>
    <ligand>
        <name>substrate</name>
    </ligand>
</feature>
<comment type="catalytic activity">
    <reaction evidence="7">
        <text>(2R)-2-phosphoglycerate = (2R)-3-phosphoglycerate</text>
        <dbReference type="Rhea" id="RHEA:15901"/>
        <dbReference type="ChEBI" id="CHEBI:58272"/>
        <dbReference type="ChEBI" id="CHEBI:58289"/>
        <dbReference type="EC" id="5.4.2.11"/>
    </reaction>
</comment>
<comment type="caution">
    <text evidence="9">The sequence shown here is derived from an EMBL/GenBank/DDBJ whole genome shotgun (WGS) entry which is preliminary data.</text>
</comment>
<feature type="binding site" evidence="5">
    <location>
        <position position="125"/>
    </location>
    <ligand>
        <name>substrate</name>
    </ligand>
</feature>
<sequence length="279" mass="29993">MSHVPSPGEQPDPHGRTATVEAERATWSPANVVLVRHGESVANARHLFTGVIDVGLTPAGEAECVLAGQRLAGAGWVPDVICTSELVRGWRTAELMRTAWPELVPVERDWRLNERNYGALSGYLKSEIAERFGRDRFLYWRRSLEGRPPPLAPEVLALWRVLPPFDVLPPEALTATESLADVVSRVRPWVADVLGAHVAAGRRVLLVAHGNSLRAVCGVLDRLDGDELAALNLPNARPLAYRLSAQNATAPVPAVRGGEYLDPGAARAEAAAIAAEGGT</sequence>
<evidence type="ECO:0000256" key="6">
    <source>
        <dbReference type="PIRSR" id="PIRSR613078-3"/>
    </source>
</evidence>
<dbReference type="PANTHER" id="PTHR11931">
    <property type="entry name" value="PHOSPHOGLYCERATE MUTASE"/>
    <property type="match status" value="1"/>
</dbReference>
<comment type="function">
    <text evidence="7">Catalyzes the interconversion of 2-phosphoglycerate and 3-phosphoglycerate.</text>
</comment>
<protein>
    <recommendedName>
        <fullName evidence="7">2,3-bisphosphoglycerate-dependent phosphoglycerate mutase</fullName>
        <ecNumber evidence="7">5.4.2.11</ecNumber>
    </recommendedName>
</protein>
<evidence type="ECO:0000256" key="1">
    <source>
        <dbReference type="ARBA" id="ARBA00006717"/>
    </source>
</evidence>
<evidence type="ECO:0000256" key="2">
    <source>
        <dbReference type="ARBA" id="ARBA00023152"/>
    </source>
</evidence>
<dbReference type="SMART" id="SM00855">
    <property type="entry name" value="PGAM"/>
    <property type="match status" value="1"/>
</dbReference>
<feature type="active site" description="Proton donor/acceptor" evidence="4">
    <location>
        <position position="114"/>
    </location>
</feature>
<feature type="site" description="Transition state stabilizer" evidence="6">
    <location>
        <position position="209"/>
    </location>
</feature>
<dbReference type="Gene3D" id="3.40.50.1240">
    <property type="entry name" value="Phosphoglycerate mutase-like"/>
    <property type="match status" value="1"/>
</dbReference>
<evidence type="ECO:0000313" key="10">
    <source>
        <dbReference type="Proteomes" id="UP000419743"/>
    </source>
</evidence>
<dbReference type="PROSITE" id="PS00175">
    <property type="entry name" value="PG_MUTASE"/>
    <property type="match status" value="1"/>
</dbReference>
<reference evidence="9 10" key="1">
    <citation type="submission" date="2019-11" db="EMBL/GenBank/DDBJ databases">
        <authorList>
            <person name="Criscuolo A."/>
        </authorList>
    </citation>
    <scope>NUCLEOTIDE SEQUENCE [LARGE SCALE GENOMIC DNA]</scope>
    <source>
        <strain evidence="9">CIP111667</strain>
    </source>
</reference>
<dbReference type="InterPro" id="IPR013078">
    <property type="entry name" value="His_Pase_superF_clade-1"/>
</dbReference>
<evidence type="ECO:0000256" key="3">
    <source>
        <dbReference type="ARBA" id="ARBA00023235"/>
    </source>
</evidence>
<dbReference type="Proteomes" id="UP000419743">
    <property type="component" value="Unassembled WGS sequence"/>
</dbReference>
<keyword evidence="2" id="KW-0324">Glycolysis</keyword>
<dbReference type="NCBIfam" id="TIGR01258">
    <property type="entry name" value="pgm_1"/>
    <property type="match status" value="1"/>
</dbReference>
<dbReference type="AlphaFoldDB" id="A0A7M4DDA1"/>
<dbReference type="EMBL" id="CACRYJ010000004">
    <property type="protein sequence ID" value="VZO34820.1"/>
    <property type="molecule type" value="Genomic_DNA"/>
</dbReference>
<keyword evidence="10" id="KW-1185">Reference proteome</keyword>
<keyword evidence="3 9" id="KW-0413">Isomerase</keyword>
<comment type="similarity">
    <text evidence="1">Belongs to the phosphoglycerate mutase family. BPG-dependent PGAM subfamily.</text>
</comment>
<organism evidence="9 10">
    <name type="scientific">Occultella aeris</name>
    <dbReference type="NCBI Taxonomy" id="2761496"/>
    <lineage>
        <taxon>Bacteria</taxon>
        <taxon>Bacillati</taxon>
        <taxon>Actinomycetota</taxon>
        <taxon>Actinomycetes</taxon>
        <taxon>Micrococcales</taxon>
        <taxon>Ruaniaceae</taxon>
        <taxon>Occultella</taxon>
    </lineage>
</organism>
<dbReference type="Pfam" id="PF00300">
    <property type="entry name" value="His_Phos_1"/>
    <property type="match status" value="1"/>
</dbReference>
<dbReference type="GO" id="GO:0004619">
    <property type="term" value="F:phosphoglycerate mutase activity"/>
    <property type="evidence" value="ECO:0007669"/>
    <property type="project" value="UniProtKB-EC"/>
</dbReference>
<feature type="binding site" evidence="5">
    <location>
        <begin position="114"/>
        <end position="117"/>
    </location>
    <ligand>
        <name>substrate</name>
    </ligand>
</feature>
<dbReference type="InterPro" id="IPR005952">
    <property type="entry name" value="Phosphogly_mut1"/>
</dbReference>
<gene>
    <name evidence="9" type="primary">gpmA_1</name>
    <name evidence="9" type="ORF">HALOF300_00090</name>
</gene>
<proteinExistence type="inferred from homology"/>
<evidence type="ECO:0000256" key="8">
    <source>
        <dbReference type="SAM" id="MobiDB-lite"/>
    </source>
</evidence>
<feature type="binding site" evidence="5">
    <location>
        <begin position="49"/>
        <end position="50"/>
    </location>
    <ligand>
        <name>substrate</name>
    </ligand>
</feature>
<evidence type="ECO:0000313" key="9">
    <source>
        <dbReference type="EMBL" id="VZO34820.1"/>
    </source>
</evidence>
<dbReference type="UniPathway" id="UPA00109">
    <property type="reaction ID" value="UER00186"/>
</dbReference>
<dbReference type="InterPro" id="IPR029033">
    <property type="entry name" value="His_PPase_superfam"/>
</dbReference>
<dbReference type="InterPro" id="IPR001345">
    <property type="entry name" value="PG/BPGM_mutase_AS"/>
</dbReference>
<accession>A0A7M4DDA1</accession>
<evidence type="ECO:0000256" key="5">
    <source>
        <dbReference type="PIRSR" id="PIRSR613078-2"/>
    </source>
</evidence>
<feature type="binding site" evidence="5">
    <location>
        <position position="88"/>
    </location>
    <ligand>
        <name>substrate</name>
    </ligand>
</feature>
<dbReference type="EC" id="5.4.2.11" evidence="7"/>
<dbReference type="CDD" id="cd07067">
    <property type="entry name" value="HP_PGM_like"/>
    <property type="match status" value="1"/>
</dbReference>
<comment type="pathway">
    <text evidence="7">Carbohydrate degradation; glycolysis; pyruvate from D-glyceraldehyde 3-phosphate: step 3/5.</text>
</comment>
<evidence type="ECO:0000256" key="7">
    <source>
        <dbReference type="RuleBase" id="RU004512"/>
    </source>
</evidence>